<name>A0A0D1JYK8_9SPHN</name>
<evidence type="ECO:0000259" key="2">
    <source>
        <dbReference type="Pfam" id="PF10988"/>
    </source>
</evidence>
<feature type="chain" id="PRO_5002231752" description="Putative auto-transporter adhesin head GIN domain-containing protein" evidence="1">
    <location>
        <begin position="23"/>
        <end position="233"/>
    </location>
</feature>
<dbReference type="Proteomes" id="UP000033203">
    <property type="component" value="Unassembled WGS sequence"/>
</dbReference>
<accession>A0A0D1JYK8</accession>
<organism evidence="3 4">
    <name type="scientific">Sphingomonas melonis</name>
    <dbReference type="NCBI Taxonomy" id="152682"/>
    <lineage>
        <taxon>Bacteria</taxon>
        <taxon>Pseudomonadati</taxon>
        <taxon>Pseudomonadota</taxon>
        <taxon>Alphaproteobacteria</taxon>
        <taxon>Sphingomonadales</taxon>
        <taxon>Sphingomonadaceae</taxon>
        <taxon>Sphingomonas</taxon>
    </lineage>
</organism>
<comment type="caution">
    <text evidence="3">The sequence shown here is derived from an EMBL/GenBank/DDBJ whole genome shotgun (WGS) entry which is preliminary data.</text>
</comment>
<sequence length="233" mass="23395">MIRPVSALLVLSSLALPSAASAGERRVSIGSFDRLRVFGAFEVSVTTGSPGATVVGDDGAIGDVDIRVEGSTLTIRTARAGTWTKQDRARPTTPMRILLSTPRLSAISVTGASKVLAAQLKGASIDLAAMGAATIGAASVDGDRLAAQQVGDGQITLAGRVGAARLFDGGSGTIDARALDAGDVVVRLDGPGTVRAQARYTAQVMSTGLGTVEVAGRPKCRVVAPAGAPVTCG</sequence>
<gene>
    <name evidence="3" type="ORF">SR41_15280</name>
</gene>
<keyword evidence="1" id="KW-0732">Signal</keyword>
<evidence type="ECO:0000313" key="4">
    <source>
        <dbReference type="Proteomes" id="UP000033203"/>
    </source>
</evidence>
<feature type="domain" description="Putative auto-transporter adhesin head GIN" evidence="2">
    <location>
        <begin position="32"/>
        <end position="218"/>
    </location>
</feature>
<dbReference type="PATRIC" id="fig|1549858.7.peg.3214"/>
<evidence type="ECO:0000256" key="1">
    <source>
        <dbReference type="SAM" id="SignalP"/>
    </source>
</evidence>
<evidence type="ECO:0000313" key="3">
    <source>
        <dbReference type="EMBL" id="KIU26303.1"/>
    </source>
</evidence>
<dbReference type="InterPro" id="IPR021255">
    <property type="entry name" value="DUF2807"/>
</dbReference>
<proteinExistence type="predicted"/>
<dbReference type="AlphaFoldDB" id="A0A0D1JYK8"/>
<feature type="signal peptide" evidence="1">
    <location>
        <begin position="1"/>
        <end position="22"/>
    </location>
</feature>
<dbReference type="Pfam" id="PF10988">
    <property type="entry name" value="DUF2807"/>
    <property type="match status" value="1"/>
</dbReference>
<protein>
    <recommendedName>
        <fullName evidence="2">Putative auto-transporter adhesin head GIN domain-containing protein</fullName>
    </recommendedName>
</protein>
<dbReference type="EMBL" id="JXTP01000082">
    <property type="protein sequence ID" value="KIU26303.1"/>
    <property type="molecule type" value="Genomic_DNA"/>
</dbReference>
<dbReference type="Gene3D" id="2.160.20.120">
    <property type="match status" value="1"/>
</dbReference>
<reference evidence="3 4" key="1">
    <citation type="submission" date="2015-01" db="EMBL/GenBank/DDBJ databases">
        <title>Genome of Sphingomonas taxi strain 30a.</title>
        <authorList>
            <person name="Eevers N."/>
            <person name="Van Hamme J."/>
            <person name="Bottos E."/>
            <person name="Weyens N."/>
            <person name="Vangronsveld J."/>
        </authorList>
    </citation>
    <scope>NUCLEOTIDE SEQUENCE [LARGE SCALE GENOMIC DNA]</scope>
    <source>
        <strain evidence="3 4">30a</strain>
    </source>
</reference>